<feature type="compositionally biased region" description="Low complexity" evidence="1">
    <location>
        <begin position="104"/>
        <end position="118"/>
    </location>
</feature>
<feature type="compositionally biased region" description="Acidic residues" evidence="1">
    <location>
        <begin position="124"/>
        <end position="138"/>
    </location>
</feature>
<evidence type="ECO:0000256" key="1">
    <source>
        <dbReference type="SAM" id="MobiDB-lite"/>
    </source>
</evidence>
<dbReference type="KEGG" id="bse:Bsel_2432"/>
<organism evidence="4 5">
    <name type="scientific">Bacillus selenitireducens (strain ATCC 700615 / DSM 15326 / MLS10)</name>
    <dbReference type="NCBI Taxonomy" id="439292"/>
    <lineage>
        <taxon>Bacteria</taxon>
        <taxon>Bacillati</taxon>
        <taxon>Bacillota</taxon>
        <taxon>Bacilli</taxon>
        <taxon>Bacillales</taxon>
        <taxon>Bacillaceae</taxon>
        <taxon>Salisediminibacterium</taxon>
    </lineage>
</organism>
<proteinExistence type="predicted"/>
<evidence type="ECO:0000256" key="2">
    <source>
        <dbReference type="SAM" id="Phobius"/>
    </source>
</evidence>
<keyword evidence="5" id="KW-1185">Reference proteome</keyword>
<accession>D6XWV8</accession>
<feature type="compositionally biased region" description="Acidic residues" evidence="1">
    <location>
        <begin position="81"/>
        <end position="101"/>
    </location>
</feature>
<protein>
    <recommendedName>
        <fullName evidence="3">DUF1510 domain-containing protein</fullName>
    </recommendedName>
</protein>
<dbReference type="eggNOG" id="ENOG5032DEE">
    <property type="taxonomic scope" value="Bacteria"/>
</dbReference>
<dbReference type="Proteomes" id="UP000000271">
    <property type="component" value="Chromosome"/>
</dbReference>
<dbReference type="RefSeq" id="WP_013173356.1">
    <property type="nucleotide sequence ID" value="NC_014219.1"/>
</dbReference>
<dbReference type="InterPro" id="IPR009988">
    <property type="entry name" value="DUF1510"/>
</dbReference>
<evidence type="ECO:0000313" key="5">
    <source>
        <dbReference type="Proteomes" id="UP000000271"/>
    </source>
</evidence>
<feature type="transmembrane region" description="Helical" evidence="2">
    <location>
        <begin position="21"/>
        <end position="44"/>
    </location>
</feature>
<name>D6XWV8_BACIE</name>
<sequence>MSDQTNQGLNRAEVRKEKKKNMFLNLAIGIVALLIVVISASMFIGGGDDDPVAVDNDNEAEENLDVNENEEEANEQNNGENEIEESAPENNDDSGIEEESDNTGADSGSADIDDGSSSNNEGTANDDDSSAETAEVTEGDWGPIGTVQEEPFTAVYDRDHVNWDEMVRALEYAMNRSEDEMIIEWLGNGGDHQTAEGTVSLRENRSEAYQITLSWVENEGWMPVTKEELSTNPYQ</sequence>
<dbReference type="EMBL" id="CP001791">
    <property type="protein sequence ID" value="ADH99934.1"/>
    <property type="molecule type" value="Genomic_DNA"/>
</dbReference>
<dbReference type="AlphaFoldDB" id="D6XWV8"/>
<evidence type="ECO:0000313" key="4">
    <source>
        <dbReference type="EMBL" id="ADH99934.1"/>
    </source>
</evidence>
<feature type="domain" description="DUF1510" evidence="3">
    <location>
        <begin position="137"/>
        <end position="229"/>
    </location>
</feature>
<keyword evidence="2" id="KW-1133">Transmembrane helix</keyword>
<evidence type="ECO:0000259" key="3">
    <source>
        <dbReference type="Pfam" id="PF07423"/>
    </source>
</evidence>
<gene>
    <name evidence="4" type="ordered locus">Bsel_2432</name>
</gene>
<reference evidence="4" key="1">
    <citation type="submission" date="2009-10" db="EMBL/GenBank/DDBJ databases">
        <title>Complete sequence of Bacillus selenitireducens MLS10.</title>
        <authorList>
            <consortium name="US DOE Joint Genome Institute"/>
            <person name="Lucas S."/>
            <person name="Copeland A."/>
            <person name="Lapidus A."/>
            <person name="Glavina del Rio T."/>
            <person name="Dalin E."/>
            <person name="Tice H."/>
            <person name="Bruce D."/>
            <person name="Goodwin L."/>
            <person name="Pitluck S."/>
            <person name="Sims D."/>
            <person name="Brettin T."/>
            <person name="Detter J.C."/>
            <person name="Han C."/>
            <person name="Larimer F."/>
            <person name="Land M."/>
            <person name="Hauser L."/>
            <person name="Kyrpides N."/>
            <person name="Ovchinnikova G."/>
            <person name="Stolz J."/>
        </authorList>
    </citation>
    <scope>NUCLEOTIDE SEQUENCE [LARGE SCALE GENOMIC DNA]</scope>
    <source>
        <strain evidence="4">MLS10</strain>
    </source>
</reference>
<feature type="compositionally biased region" description="Acidic residues" evidence="1">
    <location>
        <begin position="61"/>
        <end position="74"/>
    </location>
</feature>
<feature type="region of interest" description="Disordered" evidence="1">
    <location>
        <begin position="61"/>
        <end position="149"/>
    </location>
</feature>
<keyword evidence="2" id="KW-0812">Transmembrane</keyword>
<dbReference type="HOGENOM" id="CLU_089213_1_0_9"/>
<keyword evidence="2" id="KW-0472">Membrane</keyword>
<dbReference type="STRING" id="439292.Bsel_2432"/>
<dbReference type="Pfam" id="PF07423">
    <property type="entry name" value="DUF1510"/>
    <property type="match status" value="1"/>
</dbReference>